<keyword evidence="1" id="KW-0732">Signal</keyword>
<dbReference type="EMBL" id="CP115965">
    <property type="protein sequence ID" value="WZW98915.1"/>
    <property type="molecule type" value="Genomic_DNA"/>
</dbReference>
<dbReference type="NCBIfam" id="NF037995">
    <property type="entry name" value="TRAP_S1"/>
    <property type="match status" value="1"/>
</dbReference>
<gene>
    <name evidence="2" type="ORF">PCC79_01505</name>
</gene>
<dbReference type="CDD" id="cd13671">
    <property type="entry name" value="PBP2_TRAP_SBP_like_3"/>
    <property type="match status" value="1"/>
</dbReference>
<dbReference type="PANTHER" id="PTHR33376:SF2">
    <property type="entry name" value="DICARBOXYLATE-BINDING PERIPLASMIC PROTEIN"/>
    <property type="match status" value="1"/>
</dbReference>
<name>A0ABZ3CAX4_9ACTN</name>
<dbReference type="Gene3D" id="3.40.190.170">
    <property type="entry name" value="Bacterial extracellular solute-binding protein, family 7"/>
    <property type="match status" value="1"/>
</dbReference>
<protein>
    <submittedName>
        <fullName evidence="2">TRAP transporter substrate-binding protein</fullName>
    </submittedName>
</protein>
<dbReference type="Proteomes" id="UP001434337">
    <property type="component" value="Chromosome"/>
</dbReference>
<accession>A0ABZ3CAX4</accession>
<dbReference type="PROSITE" id="PS51257">
    <property type="entry name" value="PROKAR_LIPOPROTEIN"/>
    <property type="match status" value="1"/>
</dbReference>
<organism evidence="2 3">
    <name type="scientific">Propioniciclava soli</name>
    <dbReference type="NCBI Taxonomy" id="2775081"/>
    <lineage>
        <taxon>Bacteria</taxon>
        <taxon>Bacillati</taxon>
        <taxon>Actinomycetota</taxon>
        <taxon>Actinomycetes</taxon>
        <taxon>Propionibacteriales</taxon>
        <taxon>Propionibacteriaceae</taxon>
        <taxon>Propioniciclava</taxon>
    </lineage>
</organism>
<keyword evidence="3" id="KW-1185">Reference proteome</keyword>
<reference evidence="2 3" key="1">
    <citation type="journal article" date="2023" name="Environ Microbiome">
        <title>A coral-associated actinobacterium mitigates coral bleaching under heat stress.</title>
        <authorList>
            <person name="Li J."/>
            <person name="Zou Y."/>
            <person name="Li Q."/>
            <person name="Zhang J."/>
            <person name="Bourne D.G."/>
            <person name="Lyu Y."/>
            <person name="Liu C."/>
            <person name="Zhang S."/>
        </authorList>
    </citation>
    <scope>NUCLEOTIDE SEQUENCE [LARGE SCALE GENOMIC DNA]</scope>
    <source>
        <strain evidence="2 3">SCSIO 13291</strain>
    </source>
</reference>
<evidence type="ECO:0000256" key="1">
    <source>
        <dbReference type="ARBA" id="ARBA00022729"/>
    </source>
</evidence>
<proteinExistence type="predicted"/>
<dbReference type="Pfam" id="PF03480">
    <property type="entry name" value="DctP"/>
    <property type="match status" value="1"/>
</dbReference>
<dbReference type="InterPro" id="IPR018389">
    <property type="entry name" value="DctP_fam"/>
</dbReference>
<dbReference type="PANTHER" id="PTHR33376">
    <property type="match status" value="1"/>
</dbReference>
<sequence>MDRRTFLALAGGAGAAAGLAGCTPLIGSPEEGKVMIFSLNQTTDHPSYAALNAWNDDLAAVTGERWGIDVYANATLGGQQEVVMLVGDGAVDMAVISGTALENLNPDYRTMNLPGVFDGIDHQVAVTNNLAIMGELYSSLEESHGITVVGMFTQGARNLYTTAPVETPEQLSGMRIRVQESDVAIDMINAMGGAATPMPYGEVYTALQSGILDGAENNEVSYVTQRHLEVARHYTLTAHQVGLDFIVVHSGLLAGMRPADAEAFRASWLRASANHTQLWKDETAAATEQMLAEGVTIHEIDRTPFVERLQPVAERYLTSDVARSLYERIRQEA</sequence>
<dbReference type="RefSeq" id="WP_232548791.1">
    <property type="nucleotide sequence ID" value="NZ_CP115965.1"/>
</dbReference>
<dbReference type="InterPro" id="IPR038404">
    <property type="entry name" value="TRAP_DctP_sf"/>
</dbReference>
<evidence type="ECO:0000313" key="2">
    <source>
        <dbReference type="EMBL" id="WZW98915.1"/>
    </source>
</evidence>
<evidence type="ECO:0000313" key="3">
    <source>
        <dbReference type="Proteomes" id="UP001434337"/>
    </source>
</evidence>